<sequence>MKTVHCLLPPPAPNAAQNQLTPTARGDLRNRDFPSSDSTLEVLPWLEPKPDSDSDTAEFRVTVPSKDYKITDFIIIVHSVDEDIDILKRRKSNHSRNISARGMLVWLHVTGVDVGQPVVVVVLLLLCRGVVDDDVVAAVEELDHELDNGWVGGREVEAGSSIS</sequence>
<gene>
    <name evidence="2" type="ORF">EJ04DRAFT_525415</name>
</gene>
<dbReference type="AlphaFoldDB" id="A0A9P4QW53"/>
<organism evidence="2 3">
    <name type="scientific">Polyplosphaeria fusca</name>
    <dbReference type="NCBI Taxonomy" id="682080"/>
    <lineage>
        <taxon>Eukaryota</taxon>
        <taxon>Fungi</taxon>
        <taxon>Dikarya</taxon>
        <taxon>Ascomycota</taxon>
        <taxon>Pezizomycotina</taxon>
        <taxon>Dothideomycetes</taxon>
        <taxon>Pleosporomycetidae</taxon>
        <taxon>Pleosporales</taxon>
        <taxon>Tetraplosphaeriaceae</taxon>
        <taxon>Polyplosphaeria</taxon>
    </lineage>
</organism>
<evidence type="ECO:0000313" key="3">
    <source>
        <dbReference type="Proteomes" id="UP000799444"/>
    </source>
</evidence>
<accession>A0A9P4QW53</accession>
<feature type="region of interest" description="Disordered" evidence="1">
    <location>
        <begin position="1"/>
        <end position="36"/>
    </location>
</feature>
<evidence type="ECO:0000313" key="2">
    <source>
        <dbReference type="EMBL" id="KAF2732383.1"/>
    </source>
</evidence>
<reference evidence="2" key="1">
    <citation type="journal article" date="2020" name="Stud. Mycol.">
        <title>101 Dothideomycetes genomes: a test case for predicting lifestyles and emergence of pathogens.</title>
        <authorList>
            <person name="Haridas S."/>
            <person name="Albert R."/>
            <person name="Binder M."/>
            <person name="Bloem J."/>
            <person name="Labutti K."/>
            <person name="Salamov A."/>
            <person name="Andreopoulos B."/>
            <person name="Baker S."/>
            <person name="Barry K."/>
            <person name="Bills G."/>
            <person name="Bluhm B."/>
            <person name="Cannon C."/>
            <person name="Castanera R."/>
            <person name="Culley D."/>
            <person name="Daum C."/>
            <person name="Ezra D."/>
            <person name="Gonzalez J."/>
            <person name="Henrissat B."/>
            <person name="Kuo A."/>
            <person name="Liang C."/>
            <person name="Lipzen A."/>
            <person name="Lutzoni F."/>
            <person name="Magnuson J."/>
            <person name="Mondo S."/>
            <person name="Nolan M."/>
            <person name="Ohm R."/>
            <person name="Pangilinan J."/>
            <person name="Park H.-J."/>
            <person name="Ramirez L."/>
            <person name="Alfaro M."/>
            <person name="Sun H."/>
            <person name="Tritt A."/>
            <person name="Yoshinaga Y."/>
            <person name="Zwiers L.-H."/>
            <person name="Turgeon B."/>
            <person name="Goodwin S."/>
            <person name="Spatafora J."/>
            <person name="Crous P."/>
            <person name="Grigoriev I."/>
        </authorList>
    </citation>
    <scope>NUCLEOTIDE SEQUENCE</scope>
    <source>
        <strain evidence="2">CBS 125425</strain>
    </source>
</reference>
<proteinExistence type="predicted"/>
<keyword evidence="3" id="KW-1185">Reference proteome</keyword>
<dbReference type="EMBL" id="ML996178">
    <property type="protein sequence ID" value="KAF2732383.1"/>
    <property type="molecule type" value="Genomic_DNA"/>
</dbReference>
<evidence type="ECO:0000256" key="1">
    <source>
        <dbReference type="SAM" id="MobiDB-lite"/>
    </source>
</evidence>
<comment type="caution">
    <text evidence="2">The sequence shown here is derived from an EMBL/GenBank/DDBJ whole genome shotgun (WGS) entry which is preliminary data.</text>
</comment>
<name>A0A9P4QW53_9PLEO</name>
<protein>
    <submittedName>
        <fullName evidence="2">Uncharacterized protein</fullName>
    </submittedName>
</protein>
<dbReference type="Proteomes" id="UP000799444">
    <property type="component" value="Unassembled WGS sequence"/>
</dbReference>